<dbReference type="EMBL" id="VNHX01000015">
    <property type="protein sequence ID" value="TYP92984.1"/>
    <property type="molecule type" value="Genomic_DNA"/>
</dbReference>
<evidence type="ECO:0000256" key="1">
    <source>
        <dbReference type="ARBA" id="ARBA00022679"/>
    </source>
</evidence>
<evidence type="ECO:0000313" key="3">
    <source>
        <dbReference type="Proteomes" id="UP000325105"/>
    </source>
</evidence>
<reference evidence="2 3" key="1">
    <citation type="submission" date="2019-07" db="EMBL/GenBank/DDBJ databases">
        <title>Genomic Encyclopedia of Archaeal and Bacterial Type Strains, Phase II (KMG-II): from individual species to whole genera.</title>
        <authorList>
            <person name="Goeker M."/>
        </authorList>
    </citation>
    <scope>NUCLEOTIDE SEQUENCE [LARGE SCALE GENOMIC DNA]</scope>
    <source>
        <strain evidence="2 3">DSM 18850</strain>
    </source>
</reference>
<accession>A0A5S5DBX2</accession>
<dbReference type="RefSeq" id="WP_148909211.1">
    <property type="nucleotide sequence ID" value="NZ_VNHX01000015.1"/>
</dbReference>
<keyword evidence="3" id="KW-1185">Reference proteome</keyword>
<evidence type="ECO:0000313" key="2">
    <source>
        <dbReference type="EMBL" id="TYP92984.1"/>
    </source>
</evidence>
<dbReference type="Pfam" id="PF13692">
    <property type="entry name" value="Glyco_trans_1_4"/>
    <property type="match status" value="1"/>
</dbReference>
<protein>
    <submittedName>
        <fullName evidence="2">Glycosyltransferase involved in cell wall biosynthesis</fullName>
    </submittedName>
</protein>
<dbReference type="GO" id="GO:0016757">
    <property type="term" value="F:glycosyltransferase activity"/>
    <property type="evidence" value="ECO:0007669"/>
    <property type="project" value="TreeGrafter"/>
</dbReference>
<dbReference type="Gene3D" id="3.40.50.2000">
    <property type="entry name" value="Glycogen Phosphorylase B"/>
    <property type="match status" value="1"/>
</dbReference>
<dbReference type="Proteomes" id="UP000325105">
    <property type="component" value="Unassembled WGS sequence"/>
</dbReference>
<sequence>MEKICFVVGLYGKEVNGGAEKHCKMLAERASSLYDVEVLTSITDNYITFKPFYEEGVTVENNVTVRRFSTNAFDRQRFERVYRKSRWGRKIRKFLYKIRILRYISSLFPKFSIALQSELEVIRSHGLYSPDLIRFLIINQANYRAVFLLSYPCPNFYDIIQAIPQKCILIPTAHEEGDFFRSYLSHIFTTVEHVAFNTEAERELCRKIFGNKMASDSILAVGVDNPTPADNGQVKTKFNLPEQYILYCGRVAKEKIGKLIEWFIEYKNNTNLPVKLVLTGGVFMPRCQHPDVIYTGFVTDSERVSLIQLATLVVNPSDRESLSLLLLEAMQLGKPVLVNGKSAVLKQHCIDSGFAAQYYLSKTDFLKKLHHILTFKEAETAEGCREKAVQYIEKNYSWDSVLERLNRLVIRMSHLSQ</sequence>
<dbReference type="AlphaFoldDB" id="A0A5S5DBX2"/>
<organism evidence="2 3">
    <name type="scientific">Sphingobacterium allocomposti</name>
    <dbReference type="NCBI Taxonomy" id="415956"/>
    <lineage>
        <taxon>Bacteria</taxon>
        <taxon>Pseudomonadati</taxon>
        <taxon>Bacteroidota</taxon>
        <taxon>Sphingobacteriia</taxon>
        <taxon>Sphingobacteriales</taxon>
        <taxon>Sphingobacteriaceae</taxon>
        <taxon>Sphingobacterium</taxon>
    </lineage>
</organism>
<keyword evidence="1 2" id="KW-0808">Transferase</keyword>
<proteinExistence type="predicted"/>
<dbReference type="PANTHER" id="PTHR46401">
    <property type="entry name" value="GLYCOSYLTRANSFERASE WBBK-RELATED"/>
    <property type="match status" value="1"/>
</dbReference>
<dbReference type="SUPFAM" id="SSF53756">
    <property type="entry name" value="UDP-Glycosyltransferase/glycogen phosphorylase"/>
    <property type="match status" value="1"/>
</dbReference>
<name>A0A5S5DBX2_9SPHI</name>
<dbReference type="OrthoDB" id="502646at2"/>
<dbReference type="PANTHER" id="PTHR46401:SF2">
    <property type="entry name" value="GLYCOSYLTRANSFERASE WBBK-RELATED"/>
    <property type="match status" value="1"/>
</dbReference>
<gene>
    <name evidence="2" type="ORF">BC792_11586</name>
</gene>
<comment type="caution">
    <text evidence="2">The sequence shown here is derived from an EMBL/GenBank/DDBJ whole genome shotgun (WGS) entry which is preliminary data.</text>
</comment>
<dbReference type="GO" id="GO:0009103">
    <property type="term" value="P:lipopolysaccharide biosynthetic process"/>
    <property type="evidence" value="ECO:0007669"/>
    <property type="project" value="TreeGrafter"/>
</dbReference>